<sequence>MSSADQQTSPAPSSLNDANQTVPDESSLIATAVDTILDRFTDKFDDNIANTVGTTDHKDVFQSIRESLFSAVRDSVTKTLEDEVASRKREGRTGGSMESVTVYPEGFDFAGENLLINLSVYGEGWSGENTLTTLVLDDAQTVPSWIP</sequence>
<reference evidence="2 3" key="1">
    <citation type="submission" date="2017-05" db="EMBL/GenBank/DDBJ databases">
        <title>The Genome Sequence of Tsuchiyaea wingfieldii DSM 27421.</title>
        <authorList>
            <person name="Cuomo C."/>
            <person name="Passer A."/>
            <person name="Billmyre B."/>
            <person name="Heitman J."/>
        </authorList>
    </citation>
    <scope>NUCLEOTIDE SEQUENCE [LARGE SCALE GENOMIC DNA]</scope>
    <source>
        <strain evidence="2 3">DSM 27421</strain>
    </source>
</reference>
<comment type="caution">
    <text evidence="2">The sequence shown here is derived from an EMBL/GenBank/DDBJ whole genome shotgun (WGS) entry which is preliminary data.</text>
</comment>
<protein>
    <submittedName>
        <fullName evidence="2">Uncharacterized protein</fullName>
    </submittedName>
</protein>
<name>A0A5D3B3Q0_9TREE</name>
<evidence type="ECO:0000313" key="2">
    <source>
        <dbReference type="EMBL" id="TYJ56876.1"/>
    </source>
</evidence>
<dbReference type="EMBL" id="NIDF01000019">
    <property type="protein sequence ID" value="TYJ56876.1"/>
    <property type="molecule type" value="Genomic_DNA"/>
</dbReference>
<feature type="region of interest" description="Disordered" evidence="1">
    <location>
        <begin position="1"/>
        <end position="23"/>
    </location>
</feature>
<accession>A0A5D3B3Q0</accession>
<evidence type="ECO:0000313" key="3">
    <source>
        <dbReference type="Proteomes" id="UP000322245"/>
    </source>
</evidence>
<proteinExistence type="predicted"/>
<keyword evidence="3" id="KW-1185">Reference proteome</keyword>
<dbReference type="Proteomes" id="UP000322245">
    <property type="component" value="Unassembled WGS sequence"/>
</dbReference>
<organism evidence="2 3">
    <name type="scientific">Cryptococcus floricola</name>
    <dbReference type="NCBI Taxonomy" id="2591691"/>
    <lineage>
        <taxon>Eukaryota</taxon>
        <taxon>Fungi</taxon>
        <taxon>Dikarya</taxon>
        <taxon>Basidiomycota</taxon>
        <taxon>Agaricomycotina</taxon>
        <taxon>Tremellomycetes</taxon>
        <taxon>Tremellales</taxon>
        <taxon>Cryptococcaceae</taxon>
        <taxon>Cryptococcus</taxon>
    </lineage>
</organism>
<evidence type="ECO:0000256" key="1">
    <source>
        <dbReference type="SAM" id="MobiDB-lite"/>
    </source>
</evidence>
<dbReference type="AlphaFoldDB" id="A0A5D3B3Q0"/>
<feature type="non-terminal residue" evidence="2">
    <location>
        <position position="147"/>
    </location>
</feature>
<gene>
    <name evidence="2" type="ORF">B9479_002487</name>
</gene>